<dbReference type="Gene3D" id="3.30.590.20">
    <property type="match status" value="1"/>
</dbReference>
<dbReference type="Gene3D" id="3.10.580.10">
    <property type="entry name" value="CBS-domain"/>
    <property type="match status" value="1"/>
</dbReference>
<dbReference type="InterPro" id="IPR000644">
    <property type="entry name" value="CBS_dom"/>
</dbReference>
<dbReference type="Pfam" id="PF00571">
    <property type="entry name" value="CBS"/>
    <property type="match status" value="2"/>
</dbReference>
<proteinExistence type="predicted"/>
<dbReference type="InterPro" id="IPR014746">
    <property type="entry name" value="Gln_synth/guanido_kin_cat_dom"/>
</dbReference>
<dbReference type="Proteomes" id="UP000547674">
    <property type="component" value="Unassembled WGS sequence"/>
</dbReference>
<name>A0A7Y2H395_UNCEI</name>
<reference evidence="3 4" key="1">
    <citation type="submission" date="2020-03" db="EMBL/GenBank/DDBJ databases">
        <title>Metabolic flexibility allows generalist bacteria to become dominant in a frequently disturbed ecosystem.</title>
        <authorList>
            <person name="Chen Y.-J."/>
            <person name="Leung P.M."/>
            <person name="Bay S.K."/>
            <person name="Hugenholtz P."/>
            <person name="Kessler A.J."/>
            <person name="Shelley G."/>
            <person name="Waite D.W."/>
            <person name="Cook P.L."/>
            <person name="Greening C."/>
        </authorList>
    </citation>
    <scope>NUCLEOTIDE SEQUENCE [LARGE SCALE GENOMIC DNA]</scope>
    <source>
        <strain evidence="3">SS_bin_28</strain>
    </source>
</reference>
<protein>
    <submittedName>
        <fullName evidence="3">CBS domain-containing protein</fullName>
    </submittedName>
</protein>
<dbReference type="SUPFAM" id="SSF55931">
    <property type="entry name" value="Glutamine synthetase/guanido kinase"/>
    <property type="match status" value="1"/>
</dbReference>
<dbReference type="SMART" id="SM00116">
    <property type="entry name" value="CBS"/>
    <property type="match status" value="2"/>
</dbReference>
<dbReference type="SUPFAM" id="SSF54631">
    <property type="entry name" value="CBS-domain pair"/>
    <property type="match status" value="1"/>
</dbReference>
<dbReference type="GO" id="GO:0016879">
    <property type="term" value="F:ligase activity, forming carbon-nitrogen bonds"/>
    <property type="evidence" value="ECO:0007669"/>
    <property type="project" value="TreeGrafter"/>
</dbReference>
<dbReference type="InterPro" id="IPR046342">
    <property type="entry name" value="CBS_dom_sf"/>
</dbReference>
<dbReference type="InterPro" id="IPR006336">
    <property type="entry name" value="GCS2"/>
</dbReference>
<dbReference type="PANTHER" id="PTHR36510:SF3">
    <property type="entry name" value="CONSERVED PROTEIN"/>
    <property type="match status" value="1"/>
</dbReference>
<evidence type="ECO:0000313" key="3">
    <source>
        <dbReference type="EMBL" id="NNF07597.1"/>
    </source>
</evidence>
<dbReference type="Pfam" id="PF04107">
    <property type="entry name" value="GCS2"/>
    <property type="match status" value="1"/>
</dbReference>
<comment type="caution">
    <text evidence="3">The sequence shown here is derived from an EMBL/GenBank/DDBJ whole genome shotgun (WGS) entry which is preliminary data.</text>
</comment>
<feature type="domain" description="CBS" evidence="2">
    <location>
        <begin position="510"/>
        <end position="566"/>
    </location>
</feature>
<dbReference type="InterPro" id="IPR050141">
    <property type="entry name" value="GCL_type2/YbdK_subfam"/>
</dbReference>
<organism evidence="3 4">
    <name type="scientific">Eiseniibacteriota bacterium</name>
    <dbReference type="NCBI Taxonomy" id="2212470"/>
    <lineage>
        <taxon>Bacteria</taxon>
        <taxon>Candidatus Eiseniibacteriota</taxon>
    </lineage>
</organism>
<accession>A0A7Y2H395</accession>
<dbReference type="AlphaFoldDB" id="A0A7Y2H395"/>
<gene>
    <name evidence="3" type="ORF">HKN21_12615</name>
</gene>
<dbReference type="CDD" id="cd04584">
    <property type="entry name" value="CBS_pair_AcuB_like"/>
    <property type="match status" value="1"/>
</dbReference>
<feature type="domain" description="CBS" evidence="2">
    <location>
        <begin position="577"/>
        <end position="634"/>
    </location>
</feature>
<dbReference type="PROSITE" id="PS51371">
    <property type="entry name" value="CBS"/>
    <property type="match status" value="2"/>
</dbReference>
<keyword evidence="1" id="KW-0129">CBS domain</keyword>
<sequence length="636" mass="71606">MGEHKVSQDLGSDQLRNFMRTLLRDLHALEKMIDTGMIETGIRRIGAEQELFLIDDAWRPAPLALPMLEKINDEHFTTELAQFNLEINLDPQVYGADCLSVMESQLNALLDKARQAARSLNGDIILTGILPTLRKADLSMENMTPISRYYALNEALTRLKDGPYEFRIRGTDELLLKHDSVMVESANASFQVHFQVDAQEFPKFYNIAQMVAGPVLAAASNSPLLFGRRLWRETRIALFEQAVDTRSSNDHIRERSSRVSFGRDWVRGSVLELFKEDIARFRSLLGDQFDEDPFSAIAEGKAPSLKALRLHNGTVYRWNRACYGITDGKPHLRIENRVLPSGPTPLDEVANAAFWFGLIAGMAKAYTDVSQLMDFDEVKYNFQAAARHGLEAQFSWLNEKSVPARTLIMRRLLPMARDGLAMGGIYEADINRYLGVIEERVHSATTGSRWLLQSLLEMKDSGSAGERLNALTAATIKNQGTDKPVAQWPMAKLEDAGGVKENFVKVEQYMSTDLFTVHEDELLDLVANLMEWEKIRHVPVEDHQNRLVGLVSYRSLLRLLARGMGENGKTLAVKDIMHKSPITVTPDTSTIEAVTMLQEHKIGCLPVVKDSRLVGIVTERDFMDIAANLLHEKLRS</sequence>
<dbReference type="PANTHER" id="PTHR36510">
    <property type="entry name" value="GLUTAMATE--CYSTEINE LIGASE 2-RELATED"/>
    <property type="match status" value="1"/>
</dbReference>
<dbReference type="EMBL" id="JABDJR010000505">
    <property type="protein sequence ID" value="NNF07597.1"/>
    <property type="molecule type" value="Genomic_DNA"/>
</dbReference>
<evidence type="ECO:0000259" key="2">
    <source>
        <dbReference type="PROSITE" id="PS51371"/>
    </source>
</evidence>
<evidence type="ECO:0000256" key="1">
    <source>
        <dbReference type="PROSITE-ProRule" id="PRU00703"/>
    </source>
</evidence>
<evidence type="ECO:0000313" key="4">
    <source>
        <dbReference type="Proteomes" id="UP000547674"/>
    </source>
</evidence>